<protein>
    <submittedName>
        <fullName evidence="5">Bacterial type II secretion system protein E</fullName>
    </submittedName>
</protein>
<dbReference type="FunFam" id="3.40.50.300:FF:000398">
    <property type="entry name" value="Type IV pilus assembly ATPase PilB"/>
    <property type="match status" value="1"/>
</dbReference>
<dbReference type="CDD" id="cd01129">
    <property type="entry name" value="PulE-GspE-like"/>
    <property type="match status" value="1"/>
</dbReference>
<dbReference type="PANTHER" id="PTHR30258:SF2">
    <property type="entry name" value="COMG OPERON PROTEIN 1"/>
    <property type="match status" value="1"/>
</dbReference>
<evidence type="ECO:0000256" key="1">
    <source>
        <dbReference type="ARBA" id="ARBA00006611"/>
    </source>
</evidence>
<dbReference type="PROSITE" id="PS00662">
    <property type="entry name" value="T2SP_E"/>
    <property type="match status" value="1"/>
</dbReference>
<evidence type="ECO:0000256" key="3">
    <source>
        <dbReference type="ARBA" id="ARBA00022840"/>
    </source>
</evidence>
<dbReference type="KEGG" id="tig:THII_2977"/>
<dbReference type="HOGENOM" id="CLU_013446_10_3_6"/>
<dbReference type="STRING" id="40754.THII_2977"/>
<dbReference type="InterPro" id="IPR027417">
    <property type="entry name" value="P-loop_NTPase"/>
</dbReference>
<dbReference type="InterPro" id="IPR003593">
    <property type="entry name" value="AAA+_ATPase"/>
</dbReference>
<dbReference type="Proteomes" id="UP000031623">
    <property type="component" value="Chromosome"/>
</dbReference>
<dbReference type="SMART" id="SM00382">
    <property type="entry name" value="AAA"/>
    <property type="match status" value="1"/>
</dbReference>
<dbReference type="EMBL" id="AP014633">
    <property type="protein sequence ID" value="BAP57274.1"/>
    <property type="molecule type" value="Genomic_DNA"/>
</dbReference>
<evidence type="ECO:0000259" key="4">
    <source>
        <dbReference type="PROSITE" id="PS00662"/>
    </source>
</evidence>
<accession>A0A090AIQ3</accession>
<dbReference type="InterPro" id="IPR037257">
    <property type="entry name" value="T2SS_E_N_sf"/>
</dbReference>
<dbReference type="PANTHER" id="PTHR30258">
    <property type="entry name" value="TYPE II SECRETION SYSTEM PROTEIN GSPE-RELATED"/>
    <property type="match status" value="1"/>
</dbReference>
<dbReference type="GO" id="GO:0005886">
    <property type="term" value="C:plasma membrane"/>
    <property type="evidence" value="ECO:0007669"/>
    <property type="project" value="TreeGrafter"/>
</dbReference>
<keyword evidence="6" id="KW-1185">Reference proteome</keyword>
<comment type="similarity">
    <text evidence="1">Belongs to the GSP E family.</text>
</comment>
<reference evidence="5 6" key="1">
    <citation type="journal article" date="2014" name="ISME J.">
        <title>Ecophysiology of Thioploca ingrica as revealed by the complete genome sequence supplemented with proteomic evidence.</title>
        <authorList>
            <person name="Kojima H."/>
            <person name="Ogura Y."/>
            <person name="Yamamoto N."/>
            <person name="Togashi T."/>
            <person name="Mori H."/>
            <person name="Watanabe T."/>
            <person name="Nemoto F."/>
            <person name="Kurokawa K."/>
            <person name="Hayashi T."/>
            <person name="Fukui M."/>
        </authorList>
    </citation>
    <scope>NUCLEOTIDE SEQUENCE [LARGE SCALE GENOMIC DNA]</scope>
</reference>
<organism evidence="5 6">
    <name type="scientific">Thioploca ingrica</name>
    <dbReference type="NCBI Taxonomy" id="40754"/>
    <lineage>
        <taxon>Bacteria</taxon>
        <taxon>Pseudomonadati</taxon>
        <taxon>Pseudomonadota</taxon>
        <taxon>Gammaproteobacteria</taxon>
        <taxon>Thiotrichales</taxon>
        <taxon>Thiotrichaceae</taxon>
        <taxon>Thioploca</taxon>
    </lineage>
</organism>
<feature type="domain" description="Bacterial type II secretion system protein E" evidence="4">
    <location>
        <begin position="386"/>
        <end position="400"/>
    </location>
</feature>
<dbReference type="InterPro" id="IPR001482">
    <property type="entry name" value="T2SS/T4SS_dom"/>
</dbReference>
<dbReference type="Gene3D" id="3.30.450.90">
    <property type="match status" value="1"/>
</dbReference>
<dbReference type="FunFam" id="3.30.450.90:FF:000001">
    <property type="entry name" value="Type II secretion system ATPase GspE"/>
    <property type="match status" value="1"/>
</dbReference>
<dbReference type="Gene3D" id="3.40.50.300">
    <property type="entry name" value="P-loop containing nucleotide triphosphate hydrolases"/>
    <property type="match status" value="1"/>
</dbReference>
<evidence type="ECO:0000313" key="6">
    <source>
        <dbReference type="Proteomes" id="UP000031623"/>
    </source>
</evidence>
<proteinExistence type="inferred from homology"/>
<evidence type="ECO:0000313" key="5">
    <source>
        <dbReference type="EMBL" id="BAP57274.1"/>
    </source>
</evidence>
<keyword evidence="3" id="KW-0067">ATP-binding</keyword>
<dbReference type="SUPFAM" id="SSF52540">
    <property type="entry name" value="P-loop containing nucleoside triphosphate hydrolases"/>
    <property type="match status" value="1"/>
</dbReference>
<dbReference type="OrthoDB" id="6189814at2"/>
<name>A0A090AIQ3_9GAMM</name>
<dbReference type="AlphaFoldDB" id="A0A090AIQ3"/>
<dbReference type="Pfam" id="PF00437">
    <property type="entry name" value="T2SSE"/>
    <property type="match status" value="1"/>
</dbReference>
<dbReference type="SUPFAM" id="SSF160246">
    <property type="entry name" value="EspE N-terminal domain-like"/>
    <property type="match status" value="1"/>
</dbReference>
<evidence type="ECO:0000256" key="2">
    <source>
        <dbReference type="ARBA" id="ARBA00022741"/>
    </source>
</evidence>
<dbReference type="GO" id="GO:0005524">
    <property type="term" value="F:ATP binding"/>
    <property type="evidence" value="ECO:0007669"/>
    <property type="project" value="UniProtKB-KW"/>
</dbReference>
<keyword evidence="2" id="KW-0547">Nucleotide-binding</keyword>
<gene>
    <name evidence="5" type="ORF">THII_2977</name>
</gene>
<sequence length="572" mass="64980">MSTTEHFIAIEPPIYQPRLGEMLIAANLITESDVQRTLEFQTRFGGLFGAILIRMGALSEDNLLKILSQQLNMPIIDNQAIPLDIYQMLEIITQSGIDENWWLDQEVVAWETADSVLHCLARQPLSDTLREIFYNIFPEKQQVWYLVRNQDLDRILDLLAKTQTDNLFGDSDDVNVLRELAEGAPIVEFVNNMLSQAIDQRASDVHIEPEEHTFFVRYRIDGVLYERFNLPKERFNAIASRIKLISGLDIAERRLPQDGRLNTRVSGQDLDIRVSCLPGVHGESIVMRLLPKERQTSRLEQLGFAPDHYQLFRQWINEPHGIILVTGPTGSGKSTTLYATLDAINNRTQKMITVEDPVEYRLQGVTQVQVHSEIGYTFAYALRAILRQDPDIIMIGEIRDRETSEIAIQAALTGHMVLSTLHTNDTVSAFTRLIDMGIEPFLVATSVRAVQAQRLARRVCPHCAQATTISAELHHQIQQLLPPQFAQLTPQWQQAVGCQACQGTGYQGRIGIYELIYLTPEMQSLVLNHAAATEMRQLATRQRFRTLREDGWLKAYQGITTLEEILRITDNG</sequence>
<dbReference type="GO" id="GO:0016887">
    <property type="term" value="F:ATP hydrolysis activity"/>
    <property type="evidence" value="ECO:0007669"/>
    <property type="project" value="TreeGrafter"/>
</dbReference>